<dbReference type="Proteomes" id="UP000199343">
    <property type="component" value="Unassembled WGS sequence"/>
</dbReference>
<feature type="transmembrane region" description="Helical" evidence="1">
    <location>
        <begin position="92"/>
        <end position="112"/>
    </location>
</feature>
<evidence type="ECO:0000313" key="2">
    <source>
        <dbReference type="EMBL" id="SCL66937.1"/>
    </source>
</evidence>
<gene>
    <name evidence="2" type="ORF">GA0070608_3403</name>
</gene>
<evidence type="ECO:0000313" key="3">
    <source>
        <dbReference type="Proteomes" id="UP000199343"/>
    </source>
</evidence>
<protein>
    <submittedName>
        <fullName evidence="2">Uncharacterized protein</fullName>
    </submittedName>
</protein>
<name>A0A1C6VL24_9ACTN</name>
<organism evidence="2 3">
    <name type="scientific">Micromonospora peucetia</name>
    <dbReference type="NCBI Taxonomy" id="47871"/>
    <lineage>
        <taxon>Bacteria</taxon>
        <taxon>Bacillati</taxon>
        <taxon>Actinomycetota</taxon>
        <taxon>Actinomycetes</taxon>
        <taxon>Micromonosporales</taxon>
        <taxon>Micromonosporaceae</taxon>
        <taxon>Micromonospora</taxon>
    </lineage>
</organism>
<keyword evidence="1" id="KW-1133">Transmembrane helix</keyword>
<feature type="transmembrane region" description="Helical" evidence="1">
    <location>
        <begin position="70"/>
        <end position="86"/>
    </location>
</feature>
<accession>A0A1C6VL24</accession>
<evidence type="ECO:0000256" key="1">
    <source>
        <dbReference type="SAM" id="Phobius"/>
    </source>
</evidence>
<reference evidence="3" key="1">
    <citation type="submission" date="2016-06" db="EMBL/GenBank/DDBJ databases">
        <authorList>
            <person name="Varghese N."/>
            <person name="Submissions Spin"/>
        </authorList>
    </citation>
    <scope>NUCLEOTIDE SEQUENCE [LARGE SCALE GENOMIC DNA]</scope>
    <source>
        <strain evidence="3">DSM 43363</strain>
    </source>
</reference>
<dbReference type="AlphaFoldDB" id="A0A1C6VL24"/>
<dbReference type="STRING" id="47871.GA0070608_3403"/>
<proteinExistence type="predicted"/>
<dbReference type="EMBL" id="FMIC01000002">
    <property type="protein sequence ID" value="SCL66937.1"/>
    <property type="molecule type" value="Genomic_DNA"/>
</dbReference>
<feature type="transmembrane region" description="Helical" evidence="1">
    <location>
        <begin position="27"/>
        <end position="49"/>
    </location>
</feature>
<sequence>MLIRVLLFISSYSPLFALLAIRFDQTWLRLVCAGLACLGLASFVLIFRLDGKKSKGAYRIVKVTDAGSQVAGYLASYLLPFLTVSTPSVKDIVAYSVFLGVVCAVYVQTSLLQINPVLYLFRWQVFEVEDSQGFRGFVISRNRILSNSDILATRFGDNVLIDRTKVK</sequence>
<keyword evidence="1" id="KW-0812">Transmembrane</keyword>
<keyword evidence="1" id="KW-0472">Membrane</keyword>